<proteinExistence type="inferred from homology"/>
<dbReference type="EMBL" id="CP013189">
    <property type="protein sequence ID" value="ALO44991.1"/>
    <property type="molecule type" value="Genomic_DNA"/>
</dbReference>
<evidence type="ECO:0000313" key="8">
    <source>
        <dbReference type="EMBL" id="ALO44991.1"/>
    </source>
</evidence>
<dbReference type="InterPro" id="IPR013324">
    <property type="entry name" value="RNA_pol_sigma_r3/r4-like"/>
</dbReference>
<dbReference type="PANTHER" id="PTHR43133">
    <property type="entry name" value="RNA POLYMERASE ECF-TYPE SIGMA FACTO"/>
    <property type="match status" value="1"/>
</dbReference>
<dbReference type="STRING" id="1249552.PS2015_299"/>
<gene>
    <name evidence="8" type="ORF">PS2015_299</name>
</gene>
<dbReference type="NCBIfam" id="TIGR02937">
    <property type="entry name" value="sigma70-ECF"/>
    <property type="match status" value="1"/>
</dbReference>
<dbReference type="InterPro" id="IPR039425">
    <property type="entry name" value="RNA_pol_sigma-70-like"/>
</dbReference>
<dbReference type="PANTHER" id="PTHR43133:SF8">
    <property type="entry name" value="RNA POLYMERASE SIGMA FACTOR HI_1459-RELATED"/>
    <property type="match status" value="1"/>
</dbReference>
<dbReference type="GO" id="GO:0006352">
    <property type="term" value="P:DNA-templated transcription initiation"/>
    <property type="evidence" value="ECO:0007669"/>
    <property type="project" value="InterPro"/>
</dbReference>
<keyword evidence="2" id="KW-0805">Transcription regulation</keyword>
<sequence length="190" mass="22025">MEQDIPAQLISQCRSGDRAAFAELVTKLMRPAYFQALSLLGNTEDALDISQEAFVSVWRNLHRYDSQQPFYPWFYTILRNLAFNAWRARRRRRETSGDALEDWLELRECSLSELPDSAIRSSELTRQVSAALSQLELADREIICLREIHDFAYKDIAQMLGIPAGTVMSRLFSARQKLRHLLEESAYEHL</sequence>
<evidence type="ECO:0000259" key="7">
    <source>
        <dbReference type="Pfam" id="PF08281"/>
    </source>
</evidence>
<keyword evidence="5" id="KW-0804">Transcription</keyword>
<dbReference type="InterPro" id="IPR014284">
    <property type="entry name" value="RNA_pol_sigma-70_dom"/>
</dbReference>
<evidence type="ECO:0000256" key="2">
    <source>
        <dbReference type="ARBA" id="ARBA00023015"/>
    </source>
</evidence>
<dbReference type="Gene3D" id="1.10.10.10">
    <property type="entry name" value="Winged helix-like DNA-binding domain superfamily/Winged helix DNA-binding domain"/>
    <property type="match status" value="1"/>
</dbReference>
<dbReference type="InterPro" id="IPR036388">
    <property type="entry name" value="WH-like_DNA-bd_sf"/>
</dbReference>
<evidence type="ECO:0000259" key="6">
    <source>
        <dbReference type="Pfam" id="PF04542"/>
    </source>
</evidence>
<feature type="domain" description="RNA polymerase sigma-70 region 2" evidence="6">
    <location>
        <begin position="24"/>
        <end position="92"/>
    </location>
</feature>
<keyword evidence="4" id="KW-0238">DNA-binding</keyword>
<dbReference type="InterPro" id="IPR007627">
    <property type="entry name" value="RNA_pol_sigma70_r2"/>
</dbReference>
<accession>A0A0S2KAI9</accession>
<dbReference type="SUPFAM" id="SSF88946">
    <property type="entry name" value="Sigma2 domain of RNA polymerase sigma factors"/>
    <property type="match status" value="1"/>
</dbReference>
<dbReference type="Pfam" id="PF08281">
    <property type="entry name" value="Sigma70_r4_2"/>
    <property type="match status" value="1"/>
</dbReference>
<organism evidence="8 9">
    <name type="scientific">Pseudohongiella spirulinae</name>
    <dbReference type="NCBI Taxonomy" id="1249552"/>
    <lineage>
        <taxon>Bacteria</taxon>
        <taxon>Pseudomonadati</taxon>
        <taxon>Pseudomonadota</taxon>
        <taxon>Gammaproteobacteria</taxon>
        <taxon>Pseudomonadales</taxon>
        <taxon>Pseudohongiellaceae</taxon>
        <taxon>Pseudohongiella</taxon>
    </lineage>
</organism>
<dbReference type="CDD" id="cd06171">
    <property type="entry name" value="Sigma70_r4"/>
    <property type="match status" value="1"/>
</dbReference>
<dbReference type="PATRIC" id="fig|1249552.3.peg.304"/>
<dbReference type="KEGG" id="pspi:PS2015_299"/>
<dbReference type="SUPFAM" id="SSF88659">
    <property type="entry name" value="Sigma3 and sigma4 domains of RNA polymerase sigma factors"/>
    <property type="match status" value="1"/>
</dbReference>
<dbReference type="AlphaFoldDB" id="A0A0S2KAI9"/>
<comment type="similarity">
    <text evidence="1">Belongs to the sigma-70 factor family. ECF subfamily.</text>
</comment>
<dbReference type="Pfam" id="PF04542">
    <property type="entry name" value="Sigma70_r2"/>
    <property type="match status" value="1"/>
</dbReference>
<evidence type="ECO:0000313" key="9">
    <source>
        <dbReference type="Proteomes" id="UP000065641"/>
    </source>
</evidence>
<evidence type="ECO:0000256" key="4">
    <source>
        <dbReference type="ARBA" id="ARBA00023125"/>
    </source>
</evidence>
<evidence type="ECO:0000256" key="1">
    <source>
        <dbReference type="ARBA" id="ARBA00010641"/>
    </source>
</evidence>
<dbReference type="Gene3D" id="1.10.1740.10">
    <property type="match status" value="1"/>
</dbReference>
<feature type="domain" description="RNA polymerase sigma factor 70 region 4 type 2" evidence="7">
    <location>
        <begin position="126"/>
        <end position="178"/>
    </location>
</feature>
<dbReference type="Proteomes" id="UP000065641">
    <property type="component" value="Chromosome"/>
</dbReference>
<name>A0A0S2KAI9_9GAMM</name>
<reference evidence="8" key="1">
    <citation type="submission" date="2015-11" db="EMBL/GenBank/DDBJ databases">
        <authorList>
            <person name="Zhang Y."/>
            <person name="Guo Z."/>
        </authorList>
    </citation>
    <scope>NUCLEOTIDE SEQUENCE [LARGE SCALE GENOMIC DNA]</scope>
    <source>
        <strain evidence="8">KCTC 32221</strain>
    </source>
</reference>
<dbReference type="GO" id="GO:0003677">
    <property type="term" value="F:DNA binding"/>
    <property type="evidence" value="ECO:0007669"/>
    <property type="project" value="UniProtKB-KW"/>
</dbReference>
<keyword evidence="3" id="KW-0731">Sigma factor</keyword>
<evidence type="ECO:0000256" key="3">
    <source>
        <dbReference type="ARBA" id="ARBA00023082"/>
    </source>
</evidence>
<dbReference type="InterPro" id="IPR013325">
    <property type="entry name" value="RNA_pol_sigma_r2"/>
</dbReference>
<keyword evidence="9" id="KW-1185">Reference proteome</keyword>
<dbReference type="RefSeq" id="WP_058020500.1">
    <property type="nucleotide sequence ID" value="NZ_CP013189.1"/>
</dbReference>
<protein>
    <recommendedName>
        <fullName evidence="10">RNA polymerase sigma factor</fullName>
    </recommendedName>
</protein>
<evidence type="ECO:0008006" key="10">
    <source>
        <dbReference type="Google" id="ProtNLM"/>
    </source>
</evidence>
<dbReference type="InterPro" id="IPR013249">
    <property type="entry name" value="RNA_pol_sigma70_r4_t2"/>
</dbReference>
<evidence type="ECO:0000256" key="5">
    <source>
        <dbReference type="ARBA" id="ARBA00023163"/>
    </source>
</evidence>
<dbReference type="GO" id="GO:0016987">
    <property type="term" value="F:sigma factor activity"/>
    <property type="evidence" value="ECO:0007669"/>
    <property type="project" value="UniProtKB-KW"/>
</dbReference>
<dbReference type="OrthoDB" id="9797134at2"/>